<dbReference type="Gene3D" id="1.10.600.10">
    <property type="entry name" value="Farnesyl Diphosphate Synthase"/>
    <property type="match status" value="1"/>
</dbReference>
<dbReference type="InterPro" id="IPR008949">
    <property type="entry name" value="Isoprenoid_synthase_dom_sf"/>
</dbReference>
<organism evidence="2 3">
    <name type="scientific">Setaria italica</name>
    <name type="common">Foxtail millet</name>
    <name type="synonym">Panicum italicum</name>
    <dbReference type="NCBI Taxonomy" id="4555"/>
    <lineage>
        <taxon>Eukaryota</taxon>
        <taxon>Viridiplantae</taxon>
        <taxon>Streptophyta</taxon>
        <taxon>Embryophyta</taxon>
        <taxon>Tracheophyta</taxon>
        <taxon>Spermatophyta</taxon>
        <taxon>Magnoliopsida</taxon>
        <taxon>Liliopsida</taxon>
        <taxon>Poales</taxon>
        <taxon>Poaceae</taxon>
        <taxon>PACMAD clade</taxon>
        <taxon>Panicoideae</taxon>
        <taxon>Panicodae</taxon>
        <taxon>Paniceae</taxon>
        <taxon>Cenchrinae</taxon>
        <taxon>Setaria</taxon>
    </lineage>
</organism>
<dbReference type="AlphaFoldDB" id="K3Y9A0"/>
<dbReference type="InParanoid" id="K3Y9A0"/>
<name>K3Y9A0_SETIT</name>
<dbReference type="EnsemblPlants" id="KQK99699">
    <property type="protein sequence ID" value="KQK99699"/>
    <property type="gene ID" value="SETIT_010792mg"/>
</dbReference>
<reference evidence="2" key="2">
    <citation type="submission" date="2018-08" db="UniProtKB">
        <authorList>
            <consortium name="EnsemblPlants"/>
        </authorList>
    </citation>
    <scope>IDENTIFICATION</scope>
    <source>
        <strain evidence="2">Yugu1</strain>
    </source>
</reference>
<accession>K3Y9A0</accession>
<evidence type="ECO:0000313" key="3">
    <source>
        <dbReference type="Proteomes" id="UP000004995"/>
    </source>
</evidence>
<dbReference type="SUPFAM" id="SSF48576">
    <property type="entry name" value="Terpenoid synthases"/>
    <property type="match status" value="1"/>
</dbReference>
<dbReference type="EMBL" id="AGNK02004567">
    <property type="status" value="NOT_ANNOTATED_CDS"/>
    <property type="molecule type" value="Genomic_DNA"/>
</dbReference>
<protein>
    <submittedName>
        <fullName evidence="2">Uncharacterized protein</fullName>
    </submittedName>
</protein>
<feature type="compositionally biased region" description="Basic and acidic residues" evidence="1">
    <location>
        <begin position="1"/>
        <end position="10"/>
    </location>
</feature>
<dbReference type="Proteomes" id="UP000004995">
    <property type="component" value="Unassembled WGS sequence"/>
</dbReference>
<evidence type="ECO:0000313" key="2">
    <source>
        <dbReference type="EnsemblPlants" id="KQK99699"/>
    </source>
</evidence>
<dbReference type="Gramene" id="KQK99699">
    <property type="protein sequence ID" value="KQK99699"/>
    <property type="gene ID" value="SETIT_010792mg"/>
</dbReference>
<feature type="compositionally biased region" description="Gly residues" evidence="1">
    <location>
        <begin position="167"/>
        <end position="179"/>
    </location>
</feature>
<proteinExistence type="predicted"/>
<feature type="compositionally biased region" description="Basic and acidic residues" evidence="1">
    <location>
        <begin position="17"/>
        <end position="32"/>
    </location>
</feature>
<evidence type="ECO:0000256" key="1">
    <source>
        <dbReference type="SAM" id="MobiDB-lite"/>
    </source>
</evidence>
<feature type="region of interest" description="Disordered" evidence="1">
    <location>
        <begin position="161"/>
        <end position="180"/>
    </location>
</feature>
<reference evidence="3" key="1">
    <citation type="journal article" date="2012" name="Nat. Biotechnol.">
        <title>Reference genome sequence of the model plant Setaria.</title>
        <authorList>
            <person name="Bennetzen J.L."/>
            <person name="Schmutz J."/>
            <person name="Wang H."/>
            <person name="Percifield R."/>
            <person name="Hawkins J."/>
            <person name="Pontaroli A.C."/>
            <person name="Estep M."/>
            <person name="Feng L."/>
            <person name="Vaughn J.N."/>
            <person name="Grimwood J."/>
            <person name="Jenkins J."/>
            <person name="Barry K."/>
            <person name="Lindquist E."/>
            <person name="Hellsten U."/>
            <person name="Deshpande S."/>
            <person name="Wang X."/>
            <person name="Wu X."/>
            <person name="Mitros T."/>
            <person name="Triplett J."/>
            <person name="Yang X."/>
            <person name="Ye C.Y."/>
            <person name="Mauro-Herrera M."/>
            <person name="Wang L."/>
            <person name="Li P."/>
            <person name="Sharma M."/>
            <person name="Sharma R."/>
            <person name="Ronald P.C."/>
            <person name="Panaud O."/>
            <person name="Kellogg E.A."/>
            <person name="Brutnell T.P."/>
            <person name="Doust A.N."/>
            <person name="Tuskan G.A."/>
            <person name="Rokhsar D."/>
            <person name="Devos K.M."/>
        </authorList>
    </citation>
    <scope>NUCLEOTIDE SEQUENCE [LARGE SCALE GENOMIC DNA]</scope>
    <source>
        <strain evidence="3">cv. Yugu1</strain>
    </source>
</reference>
<keyword evidence="3" id="KW-1185">Reference proteome</keyword>
<dbReference type="HOGENOM" id="CLU_998920_0_0_1"/>
<sequence>MGGGDRRGQGRDLGAAGERDGIGRCRIREHGSDWSGAVSRREGCRKALPGSPARGRRHGSAGRLITTRADRWAPLPPRFALAPSVLRAAGGGAAGRVANMEGEGYASVSLAALEYIHVHKTARLVEAAVASGAIAGAAGLPRWSASPGFLPLPHPRLARTWGRGDPRPGGGAVRRGLAGGPPRPALGLPLHPAHLPSAGGGRAFREVNAGVGTGAAGAVGAVGGPSATSVPELLECPVCTCSMFPPIHQQQLGFSLSDFQPRYQVDHGKHVQLSACACK</sequence>
<dbReference type="ExpressionAtlas" id="K3Y9A0">
    <property type="expression patterns" value="baseline"/>
</dbReference>
<feature type="region of interest" description="Disordered" evidence="1">
    <location>
        <begin position="1"/>
        <end position="63"/>
    </location>
</feature>